<name>A0AAN8SST6_SOLBU</name>
<comment type="caution">
    <text evidence="1">The sequence shown here is derived from an EMBL/GenBank/DDBJ whole genome shotgun (WGS) entry which is preliminary data.</text>
</comment>
<dbReference type="Proteomes" id="UP001371456">
    <property type="component" value="Unassembled WGS sequence"/>
</dbReference>
<evidence type="ECO:0000313" key="2">
    <source>
        <dbReference type="Proteomes" id="UP001371456"/>
    </source>
</evidence>
<accession>A0AAN8SST6</accession>
<keyword evidence="2" id="KW-1185">Reference proteome</keyword>
<reference evidence="1 2" key="1">
    <citation type="submission" date="2024-02" db="EMBL/GenBank/DDBJ databases">
        <title>de novo genome assembly of Solanum bulbocastanum strain 11H21.</title>
        <authorList>
            <person name="Hosaka A.J."/>
        </authorList>
    </citation>
    <scope>NUCLEOTIDE SEQUENCE [LARGE SCALE GENOMIC DNA]</scope>
    <source>
        <tissue evidence="1">Young leaves</tissue>
    </source>
</reference>
<sequence>MLEIVTNCSLCHKNYLLTHFWKNYARDYPSLVRKSSNTREDSINVTSLGHEIENVNSIGENSINNVNSDKDIGVASRIPTSDKKDVMGDFCISKQRQSTKSVIPPKRLNDYFCKGRK</sequence>
<evidence type="ECO:0000313" key="1">
    <source>
        <dbReference type="EMBL" id="KAK6773685.1"/>
    </source>
</evidence>
<dbReference type="EMBL" id="JBANQN010000012">
    <property type="protein sequence ID" value="KAK6773685.1"/>
    <property type="molecule type" value="Genomic_DNA"/>
</dbReference>
<organism evidence="1 2">
    <name type="scientific">Solanum bulbocastanum</name>
    <name type="common">Wild potato</name>
    <dbReference type="NCBI Taxonomy" id="147425"/>
    <lineage>
        <taxon>Eukaryota</taxon>
        <taxon>Viridiplantae</taxon>
        <taxon>Streptophyta</taxon>
        <taxon>Embryophyta</taxon>
        <taxon>Tracheophyta</taxon>
        <taxon>Spermatophyta</taxon>
        <taxon>Magnoliopsida</taxon>
        <taxon>eudicotyledons</taxon>
        <taxon>Gunneridae</taxon>
        <taxon>Pentapetalae</taxon>
        <taxon>asterids</taxon>
        <taxon>lamiids</taxon>
        <taxon>Solanales</taxon>
        <taxon>Solanaceae</taxon>
        <taxon>Solanoideae</taxon>
        <taxon>Solaneae</taxon>
        <taxon>Solanum</taxon>
    </lineage>
</organism>
<proteinExistence type="predicted"/>
<gene>
    <name evidence="1" type="ORF">RDI58_028923</name>
</gene>
<protein>
    <submittedName>
        <fullName evidence="1">Uncharacterized protein</fullName>
    </submittedName>
</protein>
<dbReference type="AlphaFoldDB" id="A0AAN8SST6"/>